<proteinExistence type="predicted"/>
<keyword evidence="2" id="KW-1185">Reference proteome</keyword>
<dbReference type="Proteomes" id="UP001209878">
    <property type="component" value="Unassembled WGS sequence"/>
</dbReference>
<accession>A0AAD9KT55</accession>
<dbReference type="EMBL" id="JAODUO010000625">
    <property type="protein sequence ID" value="KAK2176991.1"/>
    <property type="molecule type" value="Genomic_DNA"/>
</dbReference>
<evidence type="ECO:0000313" key="2">
    <source>
        <dbReference type="Proteomes" id="UP001209878"/>
    </source>
</evidence>
<reference evidence="1" key="1">
    <citation type="journal article" date="2023" name="Mol. Biol. Evol.">
        <title>Third-Generation Sequencing Reveals the Adaptive Role of the Epigenome in Three Deep-Sea Polychaetes.</title>
        <authorList>
            <person name="Perez M."/>
            <person name="Aroh O."/>
            <person name="Sun Y."/>
            <person name="Lan Y."/>
            <person name="Juniper S.K."/>
            <person name="Young C.R."/>
            <person name="Angers B."/>
            <person name="Qian P.Y."/>
        </authorList>
    </citation>
    <scope>NUCLEOTIDE SEQUENCE</scope>
    <source>
        <strain evidence="1">R07B-5</strain>
    </source>
</reference>
<sequence length="120" mass="13024">MPPFFFLCNYHGKPQQSNLDSGEVAISVSIAGNPENYRPEGLYEVTIMSTRDFDGFMLTGLYTIKSKLQSRLSLLPQTTSLPSLGIGSEEPLGQKATATLGDQVLFKDTTVMQLCEEGGG</sequence>
<evidence type="ECO:0000313" key="1">
    <source>
        <dbReference type="EMBL" id="KAK2176991.1"/>
    </source>
</evidence>
<gene>
    <name evidence="1" type="ORF">NP493_626g01001</name>
</gene>
<dbReference type="InterPro" id="IPR042307">
    <property type="entry name" value="Reeler_sf"/>
</dbReference>
<dbReference type="Gene3D" id="2.60.40.4060">
    <property type="entry name" value="Reeler domain"/>
    <property type="match status" value="1"/>
</dbReference>
<name>A0AAD9KT55_RIDPI</name>
<organism evidence="1 2">
    <name type="scientific">Ridgeia piscesae</name>
    <name type="common">Tubeworm</name>
    <dbReference type="NCBI Taxonomy" id="27915"/>
    <lineage>
        <taxon>Eukaryota</taxon>
        <taxon>Metazoa</taxon>
        <taxon>Spiralia</taxon>
        <taxon>Lophotrochozoa</taxon>
        <taxon>Annelida</taxon>
        <taxon>Polychaeta</taxon>
        <taxon>Sedentaria</taxon>
        <taxon>Canalipalpata</taxon>
        <taxon>Sabellida</taxon>
        <taxon>Siboglinidae</taxon>
        <taxon>Ridgeia</taxon>
    </lineage>
</organism>
<dbReference type="AlphaFoldDB" id="A0AAD9KT55"/>
<comment type="caution">
    <text evidence="1">The sequence shown here is derived from an EMBL/GenBank/DDBJ whole genome shotgun (WGS) entry which is preliminary data.</text>
</comment>
<protein>
    <submittedName>
        <fullName evidence="1">Uncharacterized protein</fullName>
    </submittedName>
</protein>